<keyword evidence="5" id="KW-0227">DNA damage</keyword>
<dbReference type="InterPro" id="IPR036895">
    <property type="entry name" value="Uracil-DNA_glycosylase-like_sf"/>
</dbReference>
<reference evidence="12 13" key="1">
    <citation type="submission" date="2019-07" db="EMBL/GenBank/DDBJ databases">
        <title>New species of Amycolatopsis and Streptomyces.</title>
        <authorList>
            <person name="Duangmal K."/>
            <person name="Teo W.F.A."/>
            <person name="Lipun K."/>
        </authorList>
    </citation>
    <scope>NUCLEOTIDE SEQUENCE [LARGE SCALE GENOMIC DNA]</scope>
    <source>
        <strain evidence="12 13">NBRC 106415</strain>
    </source>
</reference>
<dbReference type="GO" id="GO:0006281">
    <property type="term" value="P:DNA repair"/>
    <property type="evidence" value="ECO:0007669"/>
    <property type="project" value="UniProtKB-KW"/>
</dbReference>
<evidence type="ECO:0000256" key="6">
    <source>
        <dbReference type="ARBA" id="ARBA00022801"/>
    </source>
</evidence>
<feature type="compositionally biased region" description="Basic and acidic residues" evidence="10">
    <location>
        <begin position="12"/>
        <end position="21"/>
    </location>
</feature>
<gene>
    <name evidence="12" type="ORF">FNH08_10720</name>
</gene>
<comment type="caution">
    <text evidence="12">The sequence shown here is derived from an EMBL/GenBank/DDBJ whole genome shotgun (WGS) entry which is preliminary data.</text>
</comment>
<keyword evidence="3" id="KW-0004">4Fe-4S</keyword>
<dbReference type="SUPFAM" id="SSF52141">
    <property type="entry name" value="Uracil-DNA glycosylase-like"/>
    <property type="match status" value="1"/>
</dbReference>
<dbReference type="CDD" id="cd10030">
    <property type="entry name" value="UDG-F4_TTUDGA_SPO1dp_like"/>
    <property type="match status" value="1"/>
</dbReference>
<evidence type="ECO:0000256" key="9">
    <source>
        <dbReference type="ARBA" id="ARBA00023204"/>
    </source>
</evidence>
<evidence type="ECO:0000259" key="11">
    <source>
        <dbReference type="SMART" id="SM00986"/>
    </source>
</evidence>
<evidence type="ECO:0000313" key="13">
    <source>
        <dbReference type="Proteomes" id="UP000400924"/>
    </source>
</evidence>
<dbReference type="OrthoDB" id="5290748at2"/>
<evidence type="ECO:0000256" key="3">
    <source>
        <dbReference type="ARBA" id="ARBA00022485"/>
    </source>
</evidence>
<sequence>MRPSKATNPRNPTKERTRDGQGYDAGPYLPRSGGLAAHRSAAARCQGCPLYEDATRTVFGEGSESARIVLVGEQPGDQEDKQGEPFVGPAGRLLDKALEDARIDRDEAYVTNAVKHFKFTRAPGGKRRIHKAPDLREVSACRPWLLAELRLLRPDVVVALGATAGKALMGGSFRVTKDRGALLRMPGEEEGAYVVATLHPSAILRASHEDREAAYAGLVSDLGVAAKALAQSEPTA</sequence>
<dbReference type="InterPro" id="IPR051536">
    <property type="entry name" value="UDG_Type-4/5"/>
</dbReference>
<evidence type="ECO:0000256" key="4">
    <source>
        <dbReference type="ARBA" id="ARBA00022723"/>
    </source>
</evidence>
<dbReference type="Pfam" id="PF03167">
    <property type="entry name" value="UDG"/>
    <property type="match status" value="1"/>
</dbReference>
<dbReference type="GO" id="GO:0097506">
    <property type="term" value="F:deaminated base DNA N-glycosylase activity"/>
    <property type="evidence" value="ECO:0007669"/>
    <property type="project" value="UniProtKB-ARBA"/>
</dbReference>
<evidence type="ECO:0000256" key="2">
    <source>
        <dbReference type="ARBA" id="ARBA00019403"/>
    </source>
</evidence>
<organism evidence="12 13">
    <name type="scientific">Streptomyces spongiae</name>
    <dbReference type="NCBI Taxonomy" id="565072"/>
    <lineage>
        <taxon>Bacteria</taxon>
        <taxon>Bacillati</taxon>
        <taxon>Actinomycetota</taxon>
        <taxon>Actinomycetes</taxon>
        <taxon>Kitasatosporales</taxon>
        <taxon>Streptomycetaceae</taxon>
        <taxon>Streptomyces</taxon>
    </lineage>
</organism>
<feature type="compositionally biased region" description="Polar residues" evidence="10">
    <location>
        <begin position="1"/>
        <end position="11"/>
    </location>
</feature>
<dbReference type="PANTHER" id="PTHR33693">
    <property type="entry name" value="TYPE-5 URACIL-DNA GLYCOSYLASE"/>
    <property type="match status" value="1"/>
</dbReference>
<proteinExistence type="inferred from homology"/>
<evidence type="ECO:0000256" key="10">
    <source>
        <dbReference type="SAM" id="MobiDB-lite"/>
    </source>
</evidence>
<dbReference type="InterPro" id="IPR005122">
    <property type="entry name" value="Uracil-DNA_glycosylase-like"/>
</dbReference>
<dbReference type="GO" id="GO:0051539">
    <property type="term" value="F:4 iron, 4 sulfur cluster binding"/>
    <property type="evidence" value="ECO:0007669"/>
    <property type="project" value="UniProtKB-KW"/>
</dbReference>
<dbReference type="Gene3D" id="3.40.470.10">
    <property type="entry name" value="Uracil-DNA glycosylase-like domain"/>
    <property type="match status" value="1"/>
</dbReference>
<feature type="domain" description="Uracil-DNA glycosylase-like" evidence="11">
    <location>
        <begin position="59"/>
        <end position="216"/>
    </location>
</feature>
<accession>A0A5N8XF99</accession>
<keyword evidence="4" id="KW-0479">Metal-binding</keyword>
<dbReference type="RefSeq" id="WP_152771214.1">
    <property type="nucleotide sequence ID" value="NZ_VJZC01000050.1"/>
</dbReference>
<feature type="region of interest" description="Disordered" evidence="10">
    <location>
        <begin position="1"/>
        <end position="33"/>
    </location>
</feature>
<evidence type="ECO:0000313" key="12">
    <source>
        <dbReference type="EMBL" id="MPY57618.1"/>
    </source>
</evidence>
<dbReference type="AlphaFoldDB" id="A0A5N8XF99"/>
<evidence type="ECO:0000256" key="7">
    <source>
        <dbReference type="ARBA" id="ARBA00023004"/>
    </source>
</evidence>
<evidence type="ECO:0000256" key="8">
    <source>
        <dbReference type="ARBA" id="ARBA00023014"/>
    </source>
</evidence>
<keyword evidence="7" id="KW-0408">Iron</keyword>
<evidence type="ECO:0000256" key="5">
    <source>
        <dbReference type="ARBA" id="ARBA00022763"/>
    </source>
</evidence>
<keyword evidence="9" id="KW-0234">DNA repair</keyword>
<comment type="similarity">
    <text evidence="1">Belongs to the uracil-DNA glycosylase (UDG) superfamily. Type 4 (UDGa) family.</text>
</comment>
<dbReference type="PANTHER" id="PTHR33693:SF9">
    <property type="entry name" value="TYPE-4 URACIL-DNA GLYCOSYLASE"/>
    <property type="match status" value="1"/>
</dbReference>
<keyword evidence="13" id="KW-1185">Reference proteome</keyword>
<keyword evidence="6" id="KW-0378">Hydrolase</keyword>
<dbReference type="Proteomes" id="UP000400924">
    <property type="component" value="Unassembled WGS sequence"/>
</dbReference>
<dbReference type="SMART" id="SM00987">
    <property type="entry name" value="UreE_C"/>
    <property type="match status" value="1"/>
</dbReference>
<dbReference type="EMBL" id="VJZC01000050">
    <property type="protein sequence ID" value="MPY57618.1"/>
    <property type="molecule type" value="Genomic_DNA"/>
</dbReference>
<keyword evidence="8" id="KW-0411">Iron-sulfur</keyword>
<evidence type="ECO:0000256" key="1">
    <source>
        <dbReference type="ARBA" id="ARBA00006521"/>
    </source>
</evidence>
<dbReference type="SMART" id="SM00986">
    <property type="entry name" value="UDG"/>
    <property type="match status" value="1"/>
</dbReference>
<name>A0A5N8XF99_9ACTN</name>
<dbReference type="GO" id="GO:0046872">
    <property type="term" value="F:metal ion binding"/>
    <property type="evidence" value="ECO:0007669"/>
    <property type="project" value="UniProtKB-KW"/>
</dbReference>
<dbReference type="NCBIfam" id="TIGR00758">
    <property type="entry name" value="UDG_fam4"/>
    <property type="match status" value="1"/>
</dbReference>
<dbReference type="NCBIfam" id="TIGR03914">
    <property type="entry name" value="UDG_fam_dom"/>
    <property type="match status" value="1"/>
</dbReference>
<protein>
    <recommendedName>
        <fullName evidence="2">Type-4 uracil-DNA glycosylase</fullName>
    </recommendedName>
</protein>
<dbReference type="InterPro" id="IPR005273">
    <property type="entry name" value="Ura-DNA_glyco_family4"/>
</dbReference>